<dbReference type="InterPro" id="IPR036188">
    <property type="entry name" value="FAD/NAD-bd_sf"/>
</dbReference>
<dbReference type="Gene3D" id="3.50.50.60">
    <property type="entry name" value="FAD/NAD(P)-binding domain"/>
    <property type="match status" value="2"/>
</dbReference>
<dbReference type="InterPro" id="IPR052206">
    <property type="entry name" value="Retinol_saturase"/>
</dbReference>
<evidence type="ECO:0000256" key="2">
    <source>
        <dbReference type="ARBA" id="ARBA00022729"/>
    </source>
</evidence>
<dbReference type="Pfam" id="PF01593">
    <property type="entry name" value="Amino_oxidase"/>
    <property type="match status" value="1"/>
</dbReference>
<dbReference type="KEGG" id="hhe:HH_0573"/>
<dbReference type="PANTHER" id="PTHR46091:SF3">
    <property type="entry name" value="AMINE OXIDASE DOMAIN-CONTAINING PROTEIN"/>
    <property type="match status" value="1"/>
</dbReference>
<name>Q7VIN1_HELHP</name>
<feature type="transmembrane region" description="Helical" evidence="6">
    <location>
        <begin position="475"/>
        <end position="499"/>
    </location>
</feature>
<dbReference type="OrthoDB" id="9794630at2"/>
<keyword evidence="4" id="KW-0521">NADP</keyword>
<evidence type="ECO:0000313" key="9">
    <source>
        <dbReference type="Proteomes" id="UP000002495"/>
    </source>
</evidence>
<dbReference type="HOGENOM" id="CLU_019722_1_2_7"/>
<proteinExistence type="predicted"/>
<keyword evidence="2" id="KW-0732">Signal</keyword>
<protein>
    <recommendedName>
        <fullName evidence="7">Amine oxidase domain-containing protein</fullName>
    </recommendedName>
</protein>
<gene>
    <name evidence="8" type="ordered locus">HH_0573</name>
</gene>
<keyword evidence="9" id="KW-1185">Reference proteome</keyword>
<dbReference type="EMBL" id="AE017125">
    <property type="protein sequence ID" value="AAP77170.1"/>
    <property type="molecule type" value="Genomic_DNA"/>
</dbReference>
<evidence type="ECO:0000256" key="6">
    <source>
        <dbReference type="SAM" id="Phobius"/>
    </source>
</evidence>
<feature type="transmembrane region" description="Helical" evidence="6">
    <location>
        <begin position="511"/>
        <end position="529"/>
    </location>
</feature>
<dbReference type="AlphaFoldDB" id="Q7VIN1"/>
<keyword evidence="3" id="KW-0274">FAD</keyword>
<reference evidence="8 9" key="1">
    <citation type="journal article" date="2003" name="Proc. Natl. Acad. Sci. U.S.A.">
        <title>The complete genome sequence of the carcinogenic bacterium Helicobacter hepaticus.</title>
        <authorList>
            <person name="Suerbaum S."/>
            <person name="Josenhans C."/>
            <person name="Sterzenbach T."/>
            <person name="Drescher B."/>
            <person name="Brandt P."/>
            <person name="Bell M."/>
            <person name="Droege M."/>
            <person name="Fartmann B."/>
            <person name="Fischer H.-P."/>
            <person name="Ge Z."/>
            <person name="Hoerster A."/>
            <person name="Holland R."/>
            <person name="Klein K."/>
            <person name="Koenig J."/>
            <person name="Macko L."/>
            <person name="Mendz G.L."/>
            <person name="Nyakatura G."/>
            <person name="Schauer D.B."/>
            <person name="Shen Z."/>
            <person name="Weber J."/>
            <person name="Frosch M."/>
            <person name="Fox J.G."/>
        </authorList>
    </citation>
    <scope>NUCLEOTIDE SEQUENCE [LARGE SCALE GENOMIC DNA]</scope>
    <source>
        <strain evidence="9">ATCC 51449 / 3B1</strain>
    </source>
</reference>
<keyword evidence="5" id="KW-0520">NAD</keyword>
<dbReference type="Proteomes" id="UP000002495">
    <property type="component" value="Chromosome"/>
</dbReference>
<accession>Q7VIN1</accession>
<dbReference type="SUPFAM" id="SSF51905">
    <property type="entry name" value="FAD/NAD(P)-binding domain"/>
    <property type="match status" value="1"/>
</dbReference>
<keyword evidence="6" id="KW-0472">Membrane</keyword>
<evidence type="ECO:0000256" key="1">
    <source>
        <dbReference type="ARBA" id="ARBA00022630"/>
    </source>
</evidence>
<feature type="transmembrane region" description="Helical" evidence="6">
    <location>
        <begin position="6"/>
        <end position="22"/>
    </location>
</feature>
<organism evidence="8 9">
    <name type="scientific">Helicobacter hepaticus (strain ATCC 51449 / 3B1)</name>
    <dbReference type="NCBI Taxonomy" id="235279"/>
    <lineage>
        <taxon>Bacteria</taxon>
        <taxon>Pseudomonadati</taxon>
        <taxon>Campylobacterota</taxon>
        <taxon>Epsilonproteobacteria</taxon>
        <taxon>Campylobacterales</taxon>
        <taxon>Helicobacteraceae</taxon>
        <taxon>Helicobacter</taxon>
    </lineage>
</organism>
<keyword evidence="1" id="KW-0285">Flavoprotein</keyword>
<keyword evidence="6" id="KW-0812">Transmembrane</keyword>
<evidence type="ECO:0000256" key="3">
    <source>
        <dbReference type="ARBA" id="ARBA00022827"/>
    </source>
</evidence>
<evidence type="ECO:0000256" key="4">
    <source>
        <dbReference type="ARBA" id="ARBA00022857"/>
    </source>
</evidence>
<dbReference type="eggNOG" id="COG1233">
    <property type="taxonomic scope" value="Bacteria"/>
</dbReference>
<evidence type="ECO:0000313" key="8">
    <source>
        <dbReference type="EMBL" id="AAP77170.1"/>
    </source>
</evidence>
<dbReference type="PANTHER" id="PTHR46091">
    <property type="entry name" value="BLR7054 PROTEIN"/>
    <property type="match status" value="1"/>
</dbReference>
<dbReference type="InterPro" id="IPR002937">
    <property type="entry name" value="Amino_oxidase"/>
</dbReference>
<dbReference type="GO" id="GO:0016491">
    <property type="term" value="F:oxidoreductase activity"/>
    <property type="evidence" value="ECO:0007669"/>
    <property type="project" value="InterPro"/>
</dbReference>
<evidence type="ECO:0000256" key="5">
    <source>
        <dbReference type="ARBA" id="ARBA00023027"/>
    </source>
</evidence>
<feature type="domain" description="Amine oxidase" evidence="7">
    <location>
        <begin position="12"/>
        <end position="504"/>
    </location>
</feature>
<keyword evidence="6" id="KW-1133">Transmembrane helix</keyword>
<dbReference type="RefSeq" id="WP_011115415.1">
    <property type="nucleotide sequence ID" value="NC_004917.1"/>
</dbReference>
<evidence type="ECO:0000259" key="7">
    <source>
        <dbReference type="Pfam" id="PF01593"/>
    </source>
</evidence>
<dbReference type="STRING" id="235279.HH_0573"/>
<sequence>MSYDVIIIGGGLGGLTAGAVLAKKQKRVLLLEQHYILGGAATIFKRKDIHIEVGLHQMDYGKYGYDIKRDLFDFLELDKKIELISLPEIWGVVDKNKKYVVPQGIEEAKKYFISQFPSEEKGIKKYFNILKNTAYTMGKISYDMNFFQFLTYPLIKFPRVVKYFFHQKSVGEILDKIIKDDTLKRLLNVNFVYYHDNPYELSWYYHALAQYNYYNSAKFIKGGSYSLSLALAEIITENGGKVETMCNVEKIIVEKAKAKGVIYKNKRTQEQMAVDSQYVIANCAPAMLYENMVDEEYKDKSLEELKESVSLYTIYIVFKQNLKKIYKNHTHSTFIYNDGEFNKPFIQMKEGLRHKNIQDRGFVFVDYGVIDSGLHIKDDDKRSVGVFCGASYLEEWENLPKEEYIAKKEKLAQDLFKKAEKYFPDLKEYIEYYEISTPKTIKRYIKTPSGTAYGYANNSFLRKGRAARFSKTIKNLLFTGAYAFPGGGFTGVLISGYMAAYNVIEPQWKYIIRRTCIIAFVCIFIYIILNGLEFFK</sequence>